<dbReference type="AlphaFoldDB" id="A0A0P4VJP8"/>
<dbReference type="EMBL" id="GBIL01011922">
    <property type="protein sequence ID" value="JAI52361.1"/>
    <property type="molecule type" value="Transcribed_RNA"/>
</dbReference>
<sequence length="167" mass="17688">MGDVVKAGAPGVLVPAASKLRRKDMQEGSLEGIEVVVWDVSSFVLLLQVVQLSLEGVRLVKGADGDVKASEDTEGVCLELRGSGVMTVDSLEEGAGIRNLGKERSPYGLSEVLSVVSMAVCPSPLGLHLQSGQDVTLRCHGNGHQGEQHNQGLHFQDGFQPQGYNLL</sequence>
<gene>
    <name evidence="1" type="primary">HgBp</name>
</gene>
<organism evidence="1">
    <name type="scientific">Glossoscolex paulistus</name>
    <dbReference type="NCBI Taxonomy" id="1046353"/>
    <lineage>
        <taxon>Eukaryota</taxon>
        <taxon>Metazoa</taxon>
        <taxon>Spiralia</taxon>
        <taxon>Lophotrochozoa</taxon>
        <taxon>Annelida</taxon>
        <taxon>Clitellata</taxon>
        <taxon>Oligochaeta</taxon>
        <taxon>Crassiclitellata</taxon>
        <taxon>Lumbricina</taxon>
        <taxon>Glossoscolecidae</taxon>
        <taxon>Glossoscolex</taxon>
    </lineage>
</organism>
<reference evidence="1" key="1">
    <citation type="submission" date="2014-07" db="EMBL/GenBank/DDBJ databases">
        <title>The Crystallographic structure of the giant hemoglobin from Glossoscolex paulistus at 3.2 A resolution.</title>
        <authorList>
            <person name="Bachega J.F.R."/>
            <person name="Maluf F.V."/>
            <person name="Babak A."/>
            <person name="Pereira H.D."/>
            <person name="Carazzolle M.F."/>
            <person name="Orville A."/>
            <person name="Tabak M."/>
            <person name="Garratt R.C."/>
            <person name="Horjales E.R."/>
        </authorList>
    </citation>
    <scope>NUCLEOTIDE SEQUENCE</scope>
    <source>
        <tissue evidence="1">Whole organism</tissue>
    </source>
</reference>
<protein>
    <submittedName>
        <fullName evidence="1">Globin b</fullName>
    </submittedName>
</protein>
<evidence type="ECO:0000313" key="1">
    <source>
        <dbReference type="EMBL" id="JAI52361.1"/>
    </source>
</evidence>
<name>A0A0P4VJP8_9ANNE</name>
<accession>A0A0P4VJP8</accession>
<proteinExistence type="predicted"/>